<dbReference type="AlphaFoldDB" id="A0A137NTC3"/>
<accession>A0A137NTC3</accession>
<reference evidence="6 7" key="1">
    <citation type="journal article" date="2015" name="Genome Biol. Evol.">
        <title>Phylogenomic analyses indicate that early fungi evolved digesting cell walls of algal ancestors of land plants.</title>
        <authorList>
            <person name="Chang Y."/>
            <person name="Wang S."/>
            <person name="Sekimoto S."/>
            <person name="Aerts A.L."/>
            <person name="Choi C."/>
            <person name="Clum A."/>
            <person name="LaButti K.M."/>
            <person name="Lindquist E.A."/>
            <person name="Yee Ngan C."/>
            <person name="Ohm R.A."/>
            <person name="Salamov A.A."/>
            <person name="Grigoriev I.V."/>
            <person name="Spatafora J.W."/>
            <person name="Berbee M.L."/>
        </authorList>
    </citation>
    <scope>NUCLEOTIDE SEQUENCE [LARGE SCALE GENOMIC DNA]</scope>
    <source>
        <strain evidence="6 7">NRRL 28638</strain>
    </source>
</reference>
<keyword evidence="5" id="KW-0812">Transmembrane</keyword>
<evidence type="ECO:0000313" key="6">
    <source>
        <dbReference type="EMBL" id="KXN65996.1"/>
    </source>
</evidence>
<keyword evidence="3" id="KW-0274">FAD</keyword>
<dbReference type="STRING" id="796925.A0A137NTC3"/>
<evidence type="ECO:0000256" key="2">
    <source>
        <dbReference type="ARBA" id="ARBA00022630"/>
    </source>
</evidence>
<dbReference type="GO" id="GO:0050661">
    <property type="term" value="F:NADP binding"/>
    <property type="evidence" value="ECO:0007669"/>
    <property type="project" value="InterPro"/>
</dbReference>
<name>A0A137NTC3_CONC2</name>
<evidence type="ECO:0000256" key="5">
    <source>
        <dbReference type="SAM" id="Phobius"/>
    </source>
</evidence>
<evidence type="ECO:0000256" key="4">
    <source>
        <dbReference type="ARBA" id="ARBA00023002"/>
    </source>
</evidence>
<evidence type="ECO:0000256" key="1">
    <source>
        <dbReference type="ARBA" id="ARBA00010139"/>
    </source>
</evidence>
<keyword evidence="2" id="KW-0285">Flavoprotein</keyword>
<dbReference type="OrthoDB" id="74360at2759"/>
<comment type="similarity">
    <text evidence="1">Belongs to the FAD-binding monooxygenase family.</text>
</comment>
<sequence length="512" mass="58696">MSSFPTYSDGSTPKIAIVGSGLSGINLSIFLKKKLNIHDFIVFEGEDDVGGTWKMNNYPGCGCDVNSHVYSYSYNLNPDWSKNYSGYEEIQKYLSDTVDKFDIRNNILFNVWVTTARFDKKINKWKLTYKNMKTGAETKIEVDILVGGVGGLRIPNIPQDLTKFDGPWMHSAKWDHSIDLTGKKVGIIGSGASAVQIVPNIVNKVKELHTFQRTPPYVLPRNMSKYSDLFKTLLRYVPGLLKAYYWLSFLLSDALLVAFYTGSWVAKLPTMFTKKYIKKVIKDPRKRELMVPRYHFGCKRITPSDTYYQAINKNHVQIHDGNIDKIEGKTLYLKDGTKQTVDVLIIATGFKVASPYKDFDIIDDGNEHIDSSYDRIGDYPLLNYGITKAGMPNFFMMLGPTTGLGHNSITWMIECQGNYICDMIGKLMKYDVARFELKPEVGESYWQWVQRRVKPMVWYGNCKSWYQNSNGEVLAIWPGSCVEYYWKTKHARLDDYNCFEKSASEKRLNSKL</sequence>
<gene>
    <name evidence="6" type="ORF">CONCODRAFT_12271</name>
</gene>
<dbReference type="InterPro" id="IPR036188">
    <property type="entry name" value="FAD/NAD-bd_sf"/>
</dbReference>
<dbReference type="Pfam" id="PF00743">
    <property type="entry name" value="FMO-like"/>
    <property type="match status" value="1"/>
</dbReference>
<dbReference type="GO" id="GO:0050660">
    <property type="term" value="F:flavin adenine dinucleotide binding"/>
    <property type="evidence" value="ECO:0007669"/>
    <property type="project" value="InterPro"/>
</dbReference>
<keyword evidence="5" id="KW-1133">Transmembrane helix</keyword>
<evidence type="ECO:0000256" key="3">
    <source>
        <dbReference type="ARBA" id="ARBA00022827"/>
    </source>
</evidence>
<dbReference type="SUPFAM" id="SSF51905">
    <property type="entry name" value="FAD/NAD(P)-binding domain"/>
    <property type="match status" value="1"/>
</dbReference>
<dbReference type="InterPro" id="IPR020946">
    <property type="entry name" value="Flavin_mOase-like"/>
</dbReference>
<dbReference type="InterPro" id="IPR051209">
    <property type="entry name" value="FAD-bind_Monooxygenase_sf"/>
</dbReference>
<dbReference type="EMBL" id="KQ964784">
    <property type="protein sequence ID" value="KXN65996.1"/>
    <property type="molecule type" value="Genomic_DNA"/>
</dbReference>
<proteinExistence type="inferred from homology"/>
<feature type="transmembrane region" description="Helical" evidence="5">
    <location>
        <begin position="243"/>
        <end position="266"/>
    </location>
</feature>
<dbReference type="Proteomes" id="UP000070444">
    <property type="component" value="Unassembled WGS sequence"/>
</dbReference>
<organism evidence="6 7">
    <name type="scientific">Conidiobolus coronatus (strain ATCC 28846 / CBS 209.66 / NRRL 28638)</name>
    <name type="common">Delacroixia coronata</name>
    <dbReference type="NCBI Taxonomy" id="796925"/>
    <lineage>
        <taxon>Eukaryota</taxon>
        <taxon>Fungi</taxon>
        <taxon>Fungi incertae sedis</taxon>
        <taxon>Zoopagomycota</taxon>
        <taxon>Entomophthoromycotina</taxon>
        <taxon>Entomophthoromycetes</taxon>
        <taxon>Entomophthorales</taxon>
        <taxon>Ancylistaceae</taxon>
        <taxon>Conidiobolus</taxon>
    </lineage>
</organism>
<keyword evidence="4" id="KW-0560">Oxidoreductase</keyword>
<keyword evidence="5" id="KW-0472">Membrane</keyword>
<dbReference type="PANTHER" id="PTHR42877">
    <property type="entry name" value="L-ORNITHINE N(5)-MONOOXYGENASE-RELATED"/>
    <property type="match status" value="1"/>
</dbReference>
<dbReference type="GO" id="GO:0004499">
    <property type="term" value="F:N,N-dimethylaniline monooxygenase activity"/>
    <property type="evidence" value="ECO:0007669"/>
    <property type="project" value="InterPro"/>
</dbReference>
<dbReference type="Gene3D" id="3.50.50.60">
    <property type="entry name" value="FAD/NAD(P)-binding domain"/>
    <property type="match status" value="2"/>
</dbReference>
<keyword evidence="7" id="KW-1185">Reference proteome</keyword>
<dbReference type="PANTHER" id="PTHR42877:SF4">
    <property type="entry name" value="FAD_NAD(P)-BINDING DOMAIN-CONTAINING PROTEIN-RELATED"/>
    <property type="match status" value="1"/>
</dbReference>
<protein>
    <submittedName>
        <fullName evidence="6">FAD/NAD(P)-binding domain-containing protein</fullName>
    </submittedName>
</protein>
<evidence type="ECO:0000313" key="7">
    <source>
        <dbReference type="Proteomes" id="UP000070444"/>
    </source>
</evidence>
<dbReference type="OMA" id="KELIWEM"/>